<name>A0A1Y1IMZ5_KLENI</name>
<keyword evidence="4" id="KW-1185">Reference proteome</keyword>
<reference evidence="3 4" key="1">
    <citation type="journal article" date="2014" name="Nat. Commun.">
        <title>Klebsormidium flaccidum genome reveals primary factors for plant terrestrial adaptation.</title>
        <authorList>
            <person name="Hori K."/>
            <person name="Maruyama F."/>
            <person name="Fujisawa T."/>
            <person name="Togashi T."/>
            <person name="Yamamoto N."/>
            <person name="Seo M."/>
            <person name="Sato S."/>
            <person name="Yamada T."/>
            <person name="Mori H."/>
            <person name="Tajima N."/>
            <person name="Moriyama T."/>
            <person name="Ikeuchi M."/>
            <person name="Watanabe M."/>
            <person name="Wada H."/>
            <person name="Kobayashi K."/>
            <person name="Saito M."/>
            <person name="Masuda T."/>
            <person name="Sasaki-Sekimoto Y."/>
            <person name="Mashiguchi K."/>
            <person name="Awai K."/>
            <person name="Shimojima M."/>
            <person name="Masuda S."/>
            <person name="Iwai M."/>
            <person name="Nobusawa T."/>
            <person name="Narise T."/>
            <person name="Kondo S."/>
            <person name="Saito H."/>
            <person name="Sato R."/>
            <person name="Murakawa M."/>
            <person name="Ihara Y."/>
            <person name="Oshima-Yamada Y."/>
            <person name="Ohtaka K."/>
            <person name="Satoh M."/>
            <person name="Sonobe K."/>
            <person name="Ishii M."/>
            <person name="Ohtani R."/>
            <person name="Kanamori-Sato M."/>
            <person name="Honoki R."/>
            <person name="Miyazaki D."/>
            <person name="Mochizuki H."/>
            <person name="Umetsu J."/>
            <person name="Higashi K."/>
            <person name="Shibata D."/>
            <person name="Kamiya Y."/>
            <person name="Sato N."/>
            <person name="Nakamura Y."/>
            <person name="Tabata S."/>
            <person name="Ida S."/>
            <person name="Kurokawa K."/>
            <person name="Ohta H."/>
        </authorList>
    </citation>
    <scope>NUCLEOTIDE SEQUENCE [LARGE SCALE GENOMIC DNA]</scope>
    <source>
        <strain evidence="3 4">NIES-2285</strain>
    </source>
</reference>
<gene>
    <name evidence="3" type="ORF">KFL_006520070</name>
</gene>
<evidence type="ECO:0000259" key="2">
    <source>
        <dbReference type="Pfam" id="PF13837"/>
    </source>
</evidence>
<dbReference type="OMA" id="NQTRGHE"/>
<organism evidence="3 4">
    <name type="scientific">Klebsormidium nitens</name>
    <name type="common">Green alga</name>
    <name type="synonym">Ulothrix nitens</name>
    <dbReference type="NCBI Taxonomy" id="105231"/>
    <lineage>
        <taxon>Eukaryota</taxon>
        <taxon>Viridiplantae</taxon>
        <taxon>Streptophyta</taxon>
        <taxon>Klebsormidiophyceae</taxon>
        <taxon>Klebsormidiales</taxon>
        <taxon>Klebsormidiaceae</taxon>
        <taxon>Klebsormidium</taxon>
    </lineage>
</organism>
<evidence type="ECO:0000313" key="4">
    <source>
        <dbReference type="Proteomes" id="UP000054558"/>
    </source>
</evidence>
<feature type="region of interest" description="Disordered" evidence="1">
    <location>
        <begin position="82"/>
        <end position="146"/>
    </location>
</feature>
<dbReference type="EMBL" id="DF237601">
    <property type="protein sequence ID" value="GAQ90531.1"/>
    <property type="molecule type" value="Genomic_DNA"/>
</dbReference>
<evidence type="ECO:0000256" key="1">
    <source>
        <dbReference type="SAM" id="MobiDB-lite"/>
    </source>
</evidence>
<accession>A0A1Y1IMZ5</accession>
<feature type="domain" description="Myb/SANT-like DNA-binding" evidence="2">
    <location>
        <begin position="185"/>
        <end position="246"/>
    </location>
</feature>
<dbReference type="AlphaFoldDB" id="A0A1Y1IMZ5"/>
<dbReference type="Proteomes" id="UP000054558">
    <property type="component" value="Unassembled WGS sequence"/>
</dbReference>
<feature type="region of interest" description="Disordered" evidence="1">
    <location>
        <begin position="273"/>
        <end position="314"/>
    </location>
</feature>
<dbReference type="STRING" id="105231.A0A1Y1IMZ5"/>
<dbReference type="Pfam" id="PF13837">
    <property type="entry name" value="Myb_DNA-bind_4"/>
    <property type="match status" value="1"/>
</dbReference>
<dbReference type="PANTHER" id="PTHR33492:SF11">
    <property type="entry name" value="OS04G0670900 PROTEIN"/>
    <property type="match status" value="1"/>
</dbReference>
<dbReference type="Gene3D" id="1.10.10.60">
    <property type="entry name" value="Homeodomain-like"/>
    <property type="match status" value="1"/>
</dbReference>
<dbReference type="InterPro" id="IPR044822">
    <property type="entry name" value="Myb_DNA-bind_4"/>
</dbReference>
<protein>
    <recommendedName>
        <fullName evidence="2">Myb/SANT-like DNA-binding domain-containing protein</fullName>
    </recommendedName>
</protein>
<evidence type="ECO:0000313" key="3">
    <source>
        <dbReference type="EMBL" id="GAQ90531.1"/>
    </source>
</evidence>
<dbReference type="PANTHER" id="PTHR33492">
    <property type="entry name" value="OSJNBA0043A12.37 PROTEIN-RELATED"/>
    <property type="match status" value="1"/>
</dbReference>
<proteinExistence type="predicted"/>
<sequence>MRQHGIGYGVGDFSQAVADEDAEFADEQAPPSVAARHTFLGTRAFRPLTTSPQVFPESEIAFGQFSSPEVQVPETQPDCEVTGFAGSEGHVTGVASDQQHGGVAARQEHEPPSTQEGRGGSHRKGKGASKAPAVSVKPPGVTKATGKSGRLYVQRAVWGEGHCLVLADGKLSTDVAIEEDGGVRAKHTTANTRWDLVEDYCFANGVHRSASSCKDKWENLLGEVKKVRDYQRKIPSGKDGYWAMDSAAKREAALPPNVSQKVYDRIVEALGGTASMDPPSVLQSGSASAPDSEEEAYLAGEGPDPAKRTTGYRKRAWGSAKKELIGTLKENGANLGDQLKASEEGKEKRFKESMEFEDRKLRQQVELEERRLKHDEMLGGAMQMMAQAFAQMVQQNARREMFGSTAGSANFPQCSTMPKAMLSKCISHSKSIAVASPSKRTSWSTPPLKVSTAVEASAAQKEKEMRAEMKAAVEAQKEKEMKANVKAAVEDSVAKGKRKMRAEMKAAVAQRGKEMRADCGDISGPNEKEMRAHMKAAVETRETEIRYESPAVECNVLGRRVCRVV</sequence>
<dbReference type="OrthoDB" id="1843873at2759"/>